<proteinExistence type="predicted"/>
<dbReference type="Proteomes" id="UP000192418">
    <property type="component" value="Unassembled WGS sequence"/>
</dbReference>
<keyword evidence="2" id="KW-1185">Reference proteome</keyword>
<sequence length="175" mass="19794">MGEVIGKILPTVTEFKAFWKKQGPFRYALTSREFPPTLLAPEEWLFSDEIIPLLKALMKWDERKMKIVAAPFSRKKQNVLKPETLTPWKINNFPEEWETAVCDAFTPVGHLTQAVVPESDTVDVKTVEAAFFKCLEGEINDIGYVLLGPEPSLGSPASAFVDDYVKEWESDDLPC</sequence>
<dbReference type="EMBL" id="FWXY01000009">
    <property type="protein sequence ID" value="SMC75750.1"/>
    <property type="molecule type" value="Genomic_DNA"/>
</dbReference>
<accession>A0A1W2BRZ3</accession>
<evidence type="ECO:0000313" key="1">
    <source>
        <dbReference type="EMBL" id="SMC75750.1"/>
    </source>
</evidence>
<dbReference type="RefSeq" id="WP_084068906.1">
    <property type="nucleotide sequence ID" value="NZ_FWXY01000009.1"/>
</dbReference>
<evidence type="ECO:0000313" key="2">
    <source>
        <dbReference type="Proteomes" id="UP000192418"/>
    </source>
</evidence>
<organism evidence="1 2">
    <name type="scientific">Desulfocicer vacuolatum DSM 3385</name>
    <dbReference type="NCBI Taxonomy" id="1121400"/>
    <lineage>
        <taxon>Bacteria</taxon>
        <taxon>Pseudomonadati</taxon>
        <taxon>Thermodesulfobacteriota</taxon>
        <taxon>Desulfobacteria</taxon>
        <taxon>Desulfobacterales</taxon>
        <taxon>Desulfobacteraceae</taxon>
        <taxon>Desulfocicer</taxon>
    </lineage>
</organism>
<name>A0A1W2BRZ3_9BACT</name>
<dbReference type="OrthoDB" id="5416541at2"/>
<protein>
    <submittedName>
        <fullName evidence="1">Uncharacterized protein</fullName>
    </submittedName>
</protein>
<dbReference type="STRING" id="1121400.SAMN02746065_10987"/>
<reference evidence="1 2" key="1">
    <citation type="submission" date="2017-04" db="EMBL/GenBank/DDBJ databases">
        <authorList>
            <person name="Afonso C.L."/>
            <person name="Miller P.J."/>
            <person name="Scott M.A."/>
            <person name="Spackman E."/>
            <person name="Goraichik I."/>
            <person name="Dimitrov K.M."/>
            <person name="Suarez D.L."/>
            <person name="Swayne D.E."/>
        </authorList>
    </citation>
    <scope>NUCLEOTIDE SEQUENCE [LARGE SCALE GENOMIC DNA]</scope>
    <source>
        <strain evidence="1 2">DSM 3385</strain>
    </source>
</reference>
<dbReference type="AlphaFoldDB" id="A0A1W2BRZ3"/>
<gene>
    <name evidence="1" type="ORF">SAMN02746065_10987</name>
</gene>